<reference evidence="9 10" key="1">
    <citation type="submission" date="2019-02" db="EMBL/GenBank/DDBJ databases">
        <title>Deep-cultivation of Planctomycetes and their phenomic and genomic characterization uncovers novel biology.</title>
        <authorList>
            <person name="Wiegand S."/>
            <person name="Jogler M."/>
            <person name="Boedeker C."/>
            <person name="Pinto D."/>
            <person name="Vollmers J."/>
            <person name="Rivas-Marin E."/>
            <person name="Kohn T."/>
            <person name="Peeters S.H."/>
            <person name="Heuer A."/>
            <person name="Rast P."/>
            <person name="Oberbeckmann S."/>
            <person name="Bunk B."/>
            <person name="Jeske O."/>
            <person name="Meyerdierks A."/>
            <person name="Storesund J.E."/>
            <person name="Kallscheuer N."/>
            <person name="Luecker S."/>
            <person name="Lage O.M."/>
            <person name="Pohl T."/>
            <person name="Merkel B.J."/>
            <person name="Hornburger P."/>
            <person name="Mueller R.-W."/>
            <person name="Bruemmer F."/>
            <person name="Labrenz M."/>
            <person name="Spormann A.M."/>
            <person name="Op Den Camp H."/>
            <person name="Overmann J."/>
            <person name="Amann R."/>
            <person name="Jetten M.S.M."/>
            <person name="Mascher T."/>
            <person name="Medema M.H."/>
            <person name="Devos D.P."/>
            <person name="Kaster A.-K."/>
            <person name="Ovreas L."/>
            <person name="Rohde M."/>
            <person name="Galperin M.Y."/>
            <person name="Jogler C."/>
        </authorList>
    </citation>
    <scope>NUCLEOTIDE SEQUENCE [LARGE SCALE GENOMIC DNA]</scope>
    <source>
        <strain evidence="9 10">Poly41</strain>
    </source>
</reference>
<dbReference type="InterPro" id="IPR036627">
    <property type="entry name" value="CobW-likC_sf"/>
</dbReference>
<dbReference type="EMBL" id="SJPV01000027">
    <property type="protein sequence ID" value="TWU28895.1"/>
    <property type="molecule type" value="Genomic_DNA"/>
</dbReference>
<evidence type="ECO:0000313" key="9">
    <source>
        <dbReference type="EMBL" id="TWU28895.1"/>
    </source>
</evidence>
<dbReference type="SUPFAM" id="SSF90002">
    <property type="entry name" value="Hypothetical protein YjiA, C-terminal domain"/>
    <property type="match status" value="1"/>
</dbReference>
<dbReference type="Pfam" id="PF02492">
    <property type="entry name" value="cobW"/>
    <property type="match status" value="1"/>
</dbReference>
<dbReference type="Gene3D" id="3.30.1220.10">
    <property type="entry name" value="CobW-like, C-terminal domain"/>
    <property type="match status" value="1"/>
</dbReference>
<evidence type="ECO:0000313" key="10">
    <source>
        <dbReference type="Proteomes" id="UP000319143"/>
    </source>
</evidence>
<sequence>MNQQGTVAADGPHRSKIPVTLIGGFLGAGKTTLLNHILSGEHGIRAAVLVNDFGAINIDAKLIVGVEGDTVNLANGCVCCTIRDDLIGACLGLLQRPERPEHLFVEMSGVSDPVPVLNTFLETQLALVFAVNSILLVVDAEQLPRLKGDMAHLARSQLGAADIVVLNKVDLVSPDELNHVKNLVQMVTPGSRIIEVVQGQLPLELVFVGGSDAPPPERREDARKREATAHDEAHSHDHVFGTWNWTSDRALSLPKLRSTLEQLPETVYRCKGVVQIEELPRYRYVLQMVGRRYHLEESGFWGTAMPRSEIVLIGGRAGIDPDKLHSAFDACIGIGDESQSPVLRLTRLLAADMPGD</sequence>
<evidence type="ECO:0000256" key="1">
    <source>
        <dbReference type="ARBA" id="ARBA00022741"/>
    </source>
</evidence>
<evidence type="ECO:0000259" key="8">
    <source>
        <dbReference type="SMART" id="SM00833"/>
    </source>
</evidence>
<proteinExistence type="inferred from homology"/>
<dbReference type="RefSeq" id="WP_197231940.1">
    <property type="nucleotide sequence ID" value="NZ_SJPV01000027.1"/>
</dbReference>
<dbReference type="AlphaFoldDB" id="A0A5C6CY99"/>
<feature type="region of interest" description="Disordered" evidence="7">
    <location>
        <begin position="211"/>
        <end position="233"/>
    </location>
</feature>
<feature type="compositionally biased region" description="Basic and acidic residues" evidence="7">
    <location>
        <begin position="215"/>
        <end position="233"/>
    </location>
</feature>
<dbReference type="PANTHER" id="PTHR13748">
    <property type="entry name" value="COBW-RELATED"/>
    <property type="match status" value="1"/>
</dbReference>
<dbReference type="GO" id="GO:0016787">
    <property type="term" value="F:hydrolase activity"/>
    <property type="evidence" value="ECO:0007669"/>
    <property type="project" value="UniProtKB-KW"/>
</dbReference>
<evidence type="ECO:0000256" key="3">
    <source>
        <dbReference type="ARBA" id="ARBA00023186"/>
    </source>
</evidence>
<comment type="catalytic activity">
    <reaction evidence="6">
        <text>GTP + H2O = GDP + phosphate + H(+)</text>
        <dbReference type="Rhea" id="RHEA:19669"/>
        <dbReference type="ChEBI" id="CHEBI:15377"/>
        <dbReference type="ChEBI" id="CHEBI:15378"/>
        <dbReference type="ChEBI" id="CHEBI:37565"/>
        <dbReference type="ChEBI" id="CHEBI:43474"/>
        <dbReference type="ChEBI" id="CHEBI:58189"/>
    </reaction>
    <physiologicalReaction direction="left-to-right" evidence="6">
        <dbReference type="Rhea" id="RHEA:19670"/>
    </physiologicalReaction>
</comment>
<keyword evidence="1" id="KW-0547">Nucleotide-binding</keyword>
<name>A0A5C6CY99_9BACT</name>
<dbReference type="SMART" id="SM00833">
    <property type="entry name" value="CobW_C"/>
    <property type="match status" value="1"/>
</dbReference>
<evidence type="ECO:0000256" key="5">
    <source>
        <dbReference type="ARBA" id="ARBA00045658"/>
    </source>
</evidence>
<dbReference type="InterPro" id="IPR051316">
    <property type="entry name" value="Zinc-reg_GTPase_activator"/>
</dbReference>
<dbReference type="InterPro" id="IPR003495">
    <property type="entry name" value="CobW/HypB/UreG_nucleotide-bd"/>
</dbReference>
<dbReference type="InterPro" id="IPR011629">
    <property type="entry name" value="CobW-like_C"/>
</dbReference>
<comment type="caution">
    <text evidence="9">The sequence shown here is derived from an EMBL/GenBank/DDBJ whole genome shotgun (WGS) entry which is preliminary data.</text>
</comment>
<dbReference type="GO" id="GO:0000166">
    <property type="term" value="F:nucleotide binding"/>
    <property type="evidence" value="ECO:0007669"/>
    <property type="project" value="UniProtKB-KW"/>
</dbReference>
<dbReference type="SUPFAM" id="SSF52540">
    <property type="entry name" value="P-loop containing nucleoside triphosphate hydrolases"/>
    <property type="match status" value="1"/>
</dbReference>
<feature type="domain" description="CobW C-terminal" evidence="8">
    <location>
        <begin position="240"/>
        <end position="332"/>
    </location>
</feature>
<evidence type="ECO:0000256" key="7">
    <source>
        <dbReference type="SAM" id="MobiDB-lite"/>
    </source>
</evidence>
<organism evidence="9 10">
    <name type="scientific">Novipirellula artificiosorum</name>
    <dbReference type="NCBI Taxonomy" id="2528016"/>
    <lineage>
        <taxon>Bacteria</taxon>
        <taxon>Pseudomonadati</taxon>
        <taxon>Planctomycetota</taxon>
        <taxon>Planctomycetia</taxon>
        <taxon>Pirellulales</taxon>
        <taxon>Pirellulaceae</taxon>
        <taxon>Novipirellula</taxon>
    </lineage>
</organism>
<gene>
    <name evidence="9" type="primary">yciC_2</name>
    <name evidence="9" type="ORF">Poly41_68460</name>
</gene>
<evidence type="ECO:0000256" key="2">
    <source>
        <dbReference type="ARBA" id="ARBA00022801"/>
    </source>
</evidence>
<dbReference type="CDD" id="cd03112">
    <property type="entry name" value="CobW-like"/>
    <property type="match status" value="1"/>
</dbReference>
<keyword evidence="10" id="KW-1185">Reference proteome</keyword>
<evidence type="ECO:0000256" key="4">
    <source>
        <dbReference type="ARBA" id="ARBA00034320"/>
    </source>
</evidence>
<comment type="similarity">
    <text evidence="4">Belongs to the SIMIBI class G3E GTPase family. ZNG1 subfamily.</text>
</comment>
<protein>
    <submittedName>
        <fullName evidence="9">Putative metal chaperone YciC</fullName>
    </submittedName>
</protein>
<dbReference type="Pfam" id="PF07683">
    <property type="entry name" value="CobW_C"/>
    <property type="match status" value="1"/>
</dbReference>
<keyword evidence="3" id="KW-0143">Chaperone</keyword>
<accession>A0A5C6CY99</accession>
<dbReference type="InterPro" id="IPR027417">
    <property type="entry name" value="P-loop_NTPase"/>
</dbReference>
<comment type="function">
    <text evidence="5">Zinc chaperone that directly transfers zinc cofactor to target proteins, thereby activating them. Zinc is transferred from the CXCC motif in the GTPase domain to the zinc binding site in target proteins in a process requiring GTP hydrolysis.</text>
</comment>
<keyword evidence="2" id="KW-0378">Hydrolase</keyword>
<dbReference type="Gene3D" id="3.40.50.300">
    <property type="entry name" value="P-loop containing nucleotide triphosphate hydrolases"/>
    <property type="match status" value="1"/>
</dbReference>
<dbReference type="Proteomes" id="UP000319143">
    <property type="component" value="Unassembled WGS sequence"/>
</dbReference>
<evidence type="ECO:0000256" key="6">
    <source>
        <dbReference type="ARBA" id="ARBA00049117"/>
    </source>
</evidence>